<protein>
    <submittedName>
        <fullName evidence="1">Uncharacterized protein</fullName>
    </submittedName>
</protein>
<comment type="caution">
    <text evidence="1">The sequence shown here is derived from an EMBL/GenBank/DDBJ whole genome shotgun (WGS) entry which is preliminary data.</text>
</comment>
<dbReference type="RefSeq" id="WP_065393494.1">
    <property type="nucleotide sequence ID" value="NZ_MAYH01000005.1"/>
</dbReference>
<dbReference type="AlphaFoldDB" id="A0A1B8ZYC9"/>
<dbReference type="EMBL" id="MAYH01000005">
    <property type="protein sequence ID" value="OCA76585.1"/>
    <property type="molecule type" value="Genomic_DNA"/>
</dbReference>
<dbReference type="Proteomes" id="UP000092651">
    <property type="component" value="Unassembled WGS sequence"/>
</dbReference>
<reference evidence="1 2" key="1">
    <citation type="submission" date="2016-07" db="EMBL/GenBank/DDBJ databases">
        <authorList>
            <person name="Jeong J.-J."/>
            <person name="Kim D.W."/>
            <person name="Sang M.K."/>
            <person name="Choi I.-G."/>
            <person name="Kim K.D."/>
        </authorList>
    </citation>
    <scope>NUCLEOTIDE SEQUENCE [LARGE SCALE GENOMIC DNA]</scope>
    <source>
        <strain evidence="1 2">UTM-3</strain>
    </source>
</reference>
<proteinExistence type="predicted"/>
<organism evidence="1 2">
    <name type="scientific">Chryseobacterium artocarpi</name>
    <dbReference type="NCBI Taxonomy" id="1414727"/>
    <lineage>
        <taxon>Bacteria</taxon>
        <taxon>Pseudomonadati</taxon>
        <taxon>Bacteroidota</taxon>
        <taxon>Flavobacteriia</taxon>
        <taxon>Flavobacteriales</taxon>
        <taxon>Weeksellaceae</taxon>
        <taxon>Chryseobacterium group</taxon>
        <taxon>Chryseobacterium</taxon>
    </lineage>
</organism>
<dbReference type="OrthoDB" id="1261027at2"/>
<gene>
    <name evidence="1" type="ORF">BBI01_22105</name>
</gene>
<evidence type="ECO:0000313" key="2">
    <source>
        <dbReference type="Proteomes" id="UP000092651"/>
    </source>
</evidence>
<keyword evidence="2" id="KW-1185">Reference proteome</keyword>
<dbReference type="SUPFAM" id="SSF54001">
    <property type="entry name" value="Cysteine proteinases"/>
    <property type="match status" value="1"/>
</dbReference>
<evidence type="ECO:0000313" key="1">
    <source>
        <dbReference type="EMBL" id="OCA76585.1"/>
    </source>
</evidence>
<dbReference type="InterPro" id="IPR038765">
    <property type="entry name" value="Papain-like_cys_pep_sf"/>
</dbReference>
<accession>A0A1B8ZYC9</accession>
<name>A0A1B8ZYC9_9FLAO</name>
<sequence length="379" mass="42565">MSIIRITEGESSTFIEGGWTVFTDEFDAYAGNISHFTAENGTLLGTPDKEPKASDNSFIPIITAINDEGDLFGSYDVIINDKKEWTFSDLLDVNLQNQKSREIKFKTESLKTRVKFKTEKGSSKANDSDGGNITAFFFKKGEKNSSFTTVINNVKYGGTFYLDWDRSKGVHQIQFYADDNDSFFDGGVSNVYCGAVNLFKLDCPVCGEWEVIPTVIPENLYEGYRTDCHVATHKQLDIMGYKEGMPRYQTAIAIRDKNRRFIRMDYFKDQYIKGTKYIKQALKNGIPVTVGVDNHVEITPGNPDLTTDHFVVIVGMGTDEKGNYFHFYDNADSRSGTSLNNKLYCVCKENKLAGSTDPLSRYGGGLTYTVTSIRTSIKK</sequence>